<protein>
    <recommendedName>
        <fullName evidence="1">CRAL-TRIO domain-containing protein</fullName>
    </recommendedName>
</protein>
<dbReference type="InterPro" id="IPR001251">
    <property type="entry name" value="CRAL-TRIO_dom"/>
</dbReference>
<dbReference type="PROSITE" id="PS50191">
    <property type="entry name" value="CRAL_TRIO"/>
    <property type="match status" value="1"/>
</dbReference>
<dbReference type="PRINTS" id="PR00180">
    <property type="entry name" value="CRETINALDHBP"/>
</dbReference>
<dbReference type="GO" id="GO:1902936">
    <property type="term" value="F:phosphatidylinositol bisphosphate binding"/>
    <property type="evidence" value="ECO:0007669"/>
    <property type="project" value="TreeGrafter"/>
</dbReference>
<accession>A0AAN9AQY0</accession>
<dbReference type="InterPro" id="IPR036865">
    <property type="entry name" value="CRAL-TRIO_dom_sf"/>
</dbReference>
<gene>
    <name evidence="2" type="ORF">V1264_009204</name>
</gene>
<dbReference type="Proteomes" id="UP001374579">
    <property type="component" value="Unassembled WGS sequence"/>
</dbReference>
<evidence type="ECO:0000313" key="2">
    <source>
        <dbReference type="EMBL" id="KAK7091538.1"/>
    </source>
</evidence>
<dbReference type="SUPFAM" id="SSF52087">
    <property type="entry name" value="CRAL/TRIO domain"/>
    <property type="match status" value="1"/>
</dbReference>
<evidence type="ECO:0000259" key="1">
    <source>
        <dbReference type="PROSITE" id="PS50191"/>
    </source>
</evidence>
<dbReference type="PANTHER" id="PTHR10174:SF208">
    <property type="entry name" value="CRAL-TRIO DOMAIN-CONTAINING PROTEIN DDB_G0278031"/>
    <property type="match status" value="1"/>
</dbReference>
<dbReference type="Pfam" id="PF00650">
    <property type="entry name" value="CRAL_TRIO"/>
    <property type="match status" value="1"/>
</dbReference>
<dbReference type="AlphaFoldDB" id="A0AAN9AQY0"/>
<sequence>MEVNGKLVYKCTLREDTLAFARKELNEDPDTRLLELKAFRDRLLQYPGLRPRTDPEFLIRFLRARKWDQERAFQLVLNYYRLRKENEALFTGLKPSNLPHVWNSGIGFPHKYRDRQGRKVYFMFLGRLDLNRYTMDEFFQAEYLSISKMIQDEEDQVRGFTLIGDYTGYTMSHFIKTQSDMEASKRFIRMWQDAFPARHKATLVINEPVFMDVLMALLSPFLKEKFSRRTYRIGTDWKKLHEYIAPENLPVEYGGTLTEFPGHEDWMDTLMKSDHEMQDESKYGFVDYTIGHETKKKEQDAITNMAGTFRKLEV</sequence>
<proteinExistence type="predicted"/>
<dbReference type="CDD" id="cd00170">
    <property type="entry name" value="SEC14"/>
    <property type="match status" value="1"/>
</dbReference>
<comment type="caution">
    <text evidence="2">The sequence shown here is derived from an EMBL/GenBank/DDBJ whole genome shotgun (WGS) entry which is preliminary data.</text>
</comment>
<dbReference type="SUPFAM" id="SSF46938">
    <property type="entry name" value="CRAL/TRIO N-terminal domain"/>
    <property type="match status" value="1"/>
</dbReference>
<dbReference type="EMBL" id="JBAMIC010000022">
    <property type="protein sequence ID" value="KAK7091538.1"/>
    <property type="molecule type" value="Genomic_DNA"/>
</dbReference>
<dbReference type="Gene3D" id="1.10.8.20">
    <property type="entry name" value="N-terminal domain of phosphatidylinositol transfer protein sec14p"/>
    <property type="match status" value="1"/>
</dbReference>
<dbReference type="InterPro" id="IPR036273">
    <property type="entry name" value="CRAL/TRIO_N_dom_sf"/>
</dbReference>
<reference evidence="2 3" key="1">
    <citation type="submission" date="2024-02" db="EMBL/GenBank/DDBJ databases">
        <title>Chromosome-scale genome assembly of the rough periwinkle Littorina saxatilis.</title>
        <authorList>
            <person name="De Jode A."/>
            <person name="Faria R."/>
            <person name="Formenti G."/>
            <person name="Sims Y."/>
            <person name="Smith T.P."/>
            <person name="Tracey A."/>
            <person name="Wood J.M.D."/>
            <person name="Zagrodzka Z.B."/>
            <person name="Johannesson K."/>
            <person name="Butlin R.K."/>
            <person name="Leder E.H."/>
        </authorList>
    </citation>
    <scope>NUCLEOTIDE SEQUENCE [LARGE SCALE GENOMIC DNA]</scope>
    <source>
        <strain evidence="2">Snail1</strain>
        <tissue evidence="2">Muscle</tissue>
    </source>
</reference>
<dbReference type="SMART" id="SM00516">
    <property type="entry name" value="SEC14"/>
    <property type="match status" value="1"/>
</dbReference>
<dbReference type="InterPro" id="IPR011074">
    <property type="entry name" value="CRAL/TRIO_N_dom"/>
</dbReference>
<dbReference type="SMART" id="SM01100">
    <property type="entry name" value="CRAL_TRIO_N"/>
    <property type="match status" value="1"/>
</dbReference>
<feature type="domain" description="CRAL-TRIO" evidence="1">
    <location>
        <begin position="113"/>
        <end position="261"/>
    </location>
</feature>
<dbReference type="GO" id="GO:0016020">
    <property type="term" value="C:membrane"/>
    <property type="evidence" value="ECO:0007669"/>
    <property type="project" value="TreeGrafter"/>
</dbReference>
<dbReference type="Gene3D" id="1.20.5.1200">
    <property type="entry name" value="Alpha-tocopherol transfer"/>
    <property type="match status" value="1"/>
</dbReference>
<name>A0AAN9AQY0_9CAEN</name>
<keyword evidence="3" id="KW-1185">Reference proteome</keyword>
<evidence type="ECO:0000313" key="3">
    <source>
        <dbReference type="Proteomes" id="UP001374579"/>
    </source>
</evidence>
<dbReference type="PANTHER" id="PTHR10174">
    <property type="entry name" value="ALPHA-TOCOPHEROL TRANSFER PROTEIN-RELATED"/>
    <property type="match status" value="1"/>
</dbReference>
<dbReference type="Gene3D" id="3.40.525.10">
    <property type="entry name" value="CRAL-TRIO lipid binding domain"/>
    <property type="match status" value="1"/>
</dbReference>
<dbReference type="Pfam" id="PF03765">
    <property type="entry name" value="CRAL_TRIO_N"/>
    <property type="match status" value="1"/>
</dbReference>
<organism evidence="2 3">
    <name type="scientific">Littorina saxatilis</name>
    <dbReference type="NCBI Taxonomy" id="31220"/>
    <lineage>
        <taxon>Eukaryota</taxon>
        <taxon>Metazoa</taxon>
        <taxon>Spiralia</taxon>
        <taxon>Lophotrochozoa</taxon>
        <taxon>Mollusca</taxon>
        <taxon>Gastropoda</taxon>
        <taxon>Caenogastropoda</taxon>
        <taxon>Littorinimorpha</taxon>
        <taxon>Littorinoidea</taxon>
        <taxon>Littorinidae</taxon>
        <taxon>Littorina</taxon>
    </lineage>
</organism>